<dbReference type="InterPro" id="IPR002197">
    <property type="entry name" value="HTH_Fis"/>
</dbReference>
<evidence type="ECO:0000256" key="6">
    <source>
        <dbReference type="SAM" id="Coils"/>
    </source>
</evidence>
<keyword evidence="3" id="KW-0805">Transcription regulation</keyword>
<dbReference type="InterPro" id="IPR025943">
    <property type="entry name" value="Sigma_54_int_dom_ATP-bd_2"/>
</dbReference>
<dbReference type="InterPro" id="IPR010523">
    <property type="entry name" value="XylR_N"/>
</dbReference>
<dbReference type="InterPro" id="IPR004096">
    <property type="entry name" value="V4R"/>
</dbReference>
<dbReference type="PROSITE" id="PS00675">
    <property type="entry name" value="SIGMA54_INTERACT_1"/>
    <property type="match status" value="1"/>
</dbReference>
<dbReference type="InterPro" id="IPR025944">
    <property type="entry name" value="Sigma_54_int_dom_CS"/>
</dbReference>
<dbReference type="Pfam" id="PF00158">
    <property type="entry name" value="Sigma54_activat"/>
    <property type="match status" value="1"/>
</dbReference>
<proteinExistence type="predicted"/>
<reference evidence="8 9" key="1">
    <citation type="journal article" date="2012" name="Int. J. Syst. Evol. Microbiol.">
        <title>Shewanella dokdonensis sp. nov., isolated from seawater.</title>
        <authorList>
            <person name="Sung H.R."/>
            <person name="Yoon J.H."/>
            <person name="Ghim S.Y."/>
        </authorList>
    </citation>
    <scope>NUCLEOTIDE SEQUENCE [LARGE SCALE GENOMIC DNA]</scope>
    <source>
        <strain evidence="8 9">DSM 23626</strain>
    </source>
</reference>
<dbReference type="SMART" id="SM00989">
    <property type="entry name" value="V4R"/>
    <property type="match status" value="1"/>
</dbReference>
<evidence type="ECO:0000259" key="7">
    <source>
        <dbReference type="PROSITE" id="PS50045"/>
    </source>
</evidence>
<keyword evidence="4" id="KW-0238">DNA-binding</keyword>
<dbReference type="Pfam" id="PF06505">
    <property type="entry name" value="XylR_N"/>
    <property type="match status" value="1"/>
</dbReference>
<dbReference type="Gene3D" id="3.40.50.300">
    <property type="entry name" value="P-loop containing nucleotide triphosphate hydrolases"/>
    <property type="match status" value="1"/>
</dbReference>
<gene>
    <name evidence="8" type="ORF">KHX94_06595</name>
</gene>
<keyword evidence="1" id="KW-0547">Nucleotide-binding</keyword>
<evidence type="ECO:0000256" key="5">
    <source>
        <dbReference type="ARBA" id="ARBA00023163"/>
    </source>
</evidence>
<dbReference type="EMBL" id="CP074572">
    <property type="protein sequence ID" value="QVK24224.1"/>
    <property type="molecule type" value="Genomic_DNA"/>
</dbReference>
<evidence type="ECO:0000256" key="3">
    <source>
        <dbReference type="ARBA" id="ARBA00023015"/>
    </source>
</evidence>
<dbReference type="CDD" id="cd00009">
    <property type="entry name" value="AAA"/>
    <property type="match status" value="1"/>
</dbReference>
<dbReference type="Gene3D" id="3.30.1380.20">
    <property type="entry name" value="Trafficking protein particle complex subunit 3"/>
    <property type="match status" value="1"/>
</dbReference>
<evidence type="ECO:0000313" key="8">
    <source>
        <dbReference type="EMBL" id="QVK24224.1"/>
    </source>
</evidence>
<dbReference type="Proteomes" id="UP000676428">
    <property type="component" value="Chromosome"/>
</dbReference>
<protein>
    <submittedName>
        <fullName evidence="8">Sigma-54-dependent Fis family transcriptional regulator</fullName>
    </submittedName>
</protein>
<dbReference type="InterPro" id="IPR009057">
    <property type="entry name" value="Homeodomain-like_sf"/>
</dbReference>
<dbReference type="InterPro" id="IPR058031">
    <property type="entry name" value="AAA_lid_NorR"/>
</dbReference>
<dbReference type="SUPFAM" id="SSF111126">
    <property type="entry name" value="Ligand-binding domain in the NO signalling and Golgi transport"/>
    <property type="match status" value="1"/>
</dbReference>
<dbReference type="Pfam" id="PF02830">
    <property type="entry name" value="V4R"/>
    <property type="match status" value="1"/>
</dbReference>
<accession>A0ABX8DHI8</accession>
<dbReference type="PROSITE" id="PS00688">
    <property type="entry name" value="SIGMA54_INTERACT_3"/>
    <property type="match status" value="1"/>
</dbReference>
<evidence type="ECO:0000256" key="2">
    <source>
        <dbReference type="ARBA" id="ARBA00022840"/>
    </source>
</evidence>
<dbReference type="InterPro" id="IPR002078">
    <property type="entry name" value="Sigma_54_int"/>
</dbReference>
<dbReference type="InterPro" id="IPR027417">
    <property type="entry name" value="P-loop_NTPase"/>
</dbReference>
<feature type="domain" description="Sigma-54 factor interaction" evidence="7">
    <location>
        <begin position="235"/>
        <end position="464"/>
    </location>
</feature>
<dbReference type="InterPro" id="IPR025662">
    <property type="entry name" value="Sigma_54_int_dom_ATP-bd_1"/>
</dbReference>
<dbReference type="PANTHER" id="PTHR32071">
    <property type="entry name" value="TRANSCRIPTIONAL REGULATORY PROTEIN"/>
    <property type="match status" value="1"/>
</dbReference>
<keyword evidence="6" id="KW-0175">Coiled coil</keyword>
<keyword evidence="9" id="KW-1185">Reference proteome</keyword>
<dbReference type="Gene3D" id="1.10.8.60">
    <property type="match status" value="1"/>
</dbReference>
<organism evidence="8 9">
    <name type="scientific">Shewanella dokdonensis</name>
    <dbReference type="NCBI Taxonomy" id="712036"/>
    <lineage>
        <taxon>Bacteria</taxon>
        <taxon>Pseudomonadati</taxon>
        <taxon>Pseudomonadota</taxon>
        <taxon>Gammaproteobacteria</taxon>
        <taxon>Alteromonadales</taxon>
        <taxon>Shewanellaceae</taxon>
        <taxon>Shewanella</taxon>
    </lineage>
</organism>
<dbReference type="RefSeq" id="WP_213682830.1">
    <property type="nucleotide sequence ID" value="NZ_CP074572.1"/>
</dbReference>
<dbReference type="InterPro" id="IPR024096">
    <property type="entry name" value="NO_sig/Golgi_transp_ligand-bd"/>
</dbReference>
<sequence length="543" mass="61592">MENDGLSLKEMLTVSDESNSLHFLDQRVIVFDLASLALLRKELIDTLGFHGACAILTRFGYAHGWCTAKMLSQEFPDLVKQSHGGALLHRLFGEVNTIELKMSNGNDDEPLYECILKDSYEAEQHRLLYGKADEPACWTLMGYASGYESFKFGREVYFIEDKCVAKGDPYCRIRGNFKEKWGDKIKPYLEFYAMSSADIMLRDVSEKLRETERKLKQRQRQLGLLSRLNEDHHGMFVRSTEMQKVIDMAKRVAQVDSSVLITGESGVGKERISRYIHEASCRSLAPFITINCAALTETLLESELFGHAKGAFTDANRDRPGLFEEANGGTLFLDEVGELSPATQAKLLRVLQEKEVRRVGENRARHVNVRLLSATNRDLLQEVKNGNFREDLYYRLKVIEVKVPPLRHRSEDILPLANFFLRMYCEQMQRKINGFSTKVASMLLHYAWPGNVRELQNMVERAVVLCPNNQIDAEDLPPELLLPFGDNMSGNHLKSLAQVEREYVANVVTAVGGDKRLAAAKLGIGFSTLYKKLQQHQAARETA</sequence>
<name>A0ABX8DHI8_9GAMM</name>
<keyword evidence="5" id="KW-0804">Transcription</keyword>
<dbReference type="Pfam" id="PF02954">
    <property type="entry name" value="HTH_8"/>
    <property type="match status" value="1"/>
</dbReference>
<dbReference type="SUPFAM" id="SSF46689">
    <property type="entry name" value="Homeodomain-like"/>
    <property type="match status" value="1"/>
</dbReference>
<keyword evidence="2" id="KW-0067">ATP-binding</keyword>
<dbReference type="SUPFAM" id="SSF52540">
    <property type="entry name" value="P-loop containing nucleoside triphosphate hydrolases"/>
    <property type="match status" value="1"/>
</dbReference>
<dbReference type="SMART" id="SM00382">
    <property type="entry name" value="AAA"/>
    <property type="match status" value="1"/>
</dbReference>
<dbReference type="PROSITE" id="PS50045">
    <property type="entry name" value="SIGMA54_INTERACT_4"/>
    <property type="match status" value="1"/>
</dbReference>
<dbReference type="InterPro" id="IPR003593">
    <property type="entry name" value="AAA+_ATPase"/>
</dbReference>
<dbReference type="PANTHER" id="PTHR32071:SF119">
    <property type="entry name" value="SIGMA L-DEPENDENT TRANSCRIPTIONAL REGULATOR YPLP-RELATED"/>
    <property type="match status" value="1"/>
</dbReference>
<dbReference type="PROSITE" id="PS00676">
    <property type="entry name" value="SIGMA54_INTERACT_2"/>
    <property type="match status" value="1"/>
</dbReference>
<evidence type="ECO:0000256" key="4">
    <source>
        <dbReference type="ARBA" id="ARBA00023125"/>
    </source>
</evidence>
<evidence type="ECO:0000256" key="1">
    <source>
        <dbReference type="ARBA" id="ARBA00022741"/>
    </source>
</evidence>
<dbReference type="Gene3D" id="1.10.10.60">
    <property type="entry name" value="Homeodomain-like"/>
    <property type="match status" value="1"/>
</dbReference>
<dbReference type="Pfam" id="PF25601">
    <property type="entry name" value="AAA_lid_14"/>
    <property type="match status" value="1"/>
</dbReference>
<feature type="coiled-coil region" evidence="6">
    <location>
        <begin position="201"/>
        <end position="228"/>
    </location>
</feature>
<evidence type="ECO:0000313" key="9">
    <source>
        <dbReference type="Proteomes" id="UP000676428"/>
    </source>
</evidence>